<dbReference type="STRING" id="41875.K8ELU1"/>
<evidence type="ECO:0000256" key="7">
    <source>
        <dbReference type="SAM" id="Phobius"/>
    </source>
</evidence>
<evidence type="ECO:0008006" key="10">
    <source>
        <dbReference type="Google" id="ProtNLM"/>
    </source>
</evidence>
<evidence type="ECO:0000256" key="3">
    <source>
        <dbReference type="ARBA" id="ARBA00022692"/>
    </source>
</evidence>
<evidence type="ECO:0000313" key="9">
    <source>
        <dbReference type="Proteomes" id="UP000198341"/>
    </source>
</evidence>
<comment type="similarity">
    <text evidence="2">Belongs to the TMEM19 family.</text>
</comment>
<dbReference type="OrthoDB" id="30881at2759"/>
<feature type="transmembrane region" description="Helical" evidence="7">
    <location>
        <begin position="245"/>
        <end position="266"/>
    </location>
</feature>
<feature type="transmembrane region" description="Helical" evidence="7">
    <location>
        <begin position="199"/>
        <end position="224"/>
    </location>
</feature>
<dbReference type="InterPro" id="IPR002794">
    <property type="entry name" value="DUF92_TMEM19"/>
</dbReference>
<dbReference type="EMBL" id="FO082267">
    <property type="protein sequence ID" value="CCO18924.1"/>
    <property type="molecule type" value="Genomic_DNA"/>
</dbReference>
<keyword evidence="5 7" id="KW-0472">Membrane</keyword>
<feature type="transmembrane region" description="Helical" evidence="7">
    <location>
        <begin position="329"/>
        <end position="346"/>
    </location>
</feature>
<evidence type="ECO:0000256" key="1">
    <source>
        <dbReference type="ARBA" id="ARBA00004141"/>
    </source>
</evidence>
<dbReference type="eggNOG" id="KOG4491">
    <property type="taxonomic scope" value="Eukaryota"/>
</dbReference>
<reference evidence="8 9" key="1">
    <citation type="submission" date="2011-10" db="EMBL/GenBank/DDBJ databases">
        <authorList>
            <person name="Genoscope - CEA"/>
        </authorList>
    </citation>
    <scope>NUCLEOTIDE SEQUENCE [LARGE SCALE GENOMIC DNA]</scope>
    <source>
        <strain evidence="8 9">RCC 1105</strain>
    </source>
</reference>
<keyword evidence="9" id="KW-1185">Reference proteome</keyword>
<proteinExistence type="inferred from homology"/>
<evidence type="ECO:0000256" key="6">
    <source>
        <dbReference type="SAM" id="MobiDB-lite"/>
    </source>
</evidence>
<feature type="transmembrane region" description="Helical" evidence="7">
    <location>
        <begin position="296"/>
        <end position="317"/>
    </location>
</feature>
<feature type="compositionally biased region" description="Basic and acidic residues" evidence="6">
    <location>
        <begin position="13"/>
        <end position="34"/>
    </location>
</feature>
<evidence type="ECO:0000256" key="5">
    <source>
        <dbReference type="ARBA" id="ARBA00023136"/>
    </source>
</evidence>
<name>K8ELU1_9CHLO</name>
<feature type="region of interest" description="Disordered" evidence="6">
    <location>
        <begin position="1"/>
        <end position="43"/>
    </location>
</feature>
<gene>
    <name evidence="8" type="ordered locus">Bathy12g03280</name>
</gene>
<feature type="transmembrane region" description="Helical" evidence="7">
    <location>
        <begin position="388"/>
        <end position="406"/>
    </location>
</feature>
<dbReference type="Pfam" id="PF01940">
    <property type="entry name" value="DUF92"/>
    <property type="match status" value="1"/>
</dbReference>
<accession>K8ELU1</accession>
<dbReference type="PANTHER" id="PTHR13353">
    <property type="entry name" value="TRANSMEMBRANE PROTEIN 19"/>
    <property type="match status" value="1"/>
</dbReference>
<dbReference type="RefSeq" id="XP_007509809.1">
    <property type="nucleotide sequence ID" value="XM_007509747.1"/>
</dbReference>
<feature type="transmembrane region" description="Helical" evidence="7">
    <location>
        <begin position="135"/>
        <end position="159"/>
    </location>
</feature>
<dbReference type="Proteomes" id="UP000198341">
    <property type="component" value="Chromosome 12"/>
</dbReference>
<evidence type="ECO:0000256" key="4">
    <source>
        <dbReference type="ARBA" id="ARBA00022989"/>
    </source>
</evidence>
<dbReference type="PANTHER" id="PTHR13353:SF5">
    <property type="entry name" value="TRANSMEMBRANE PROTEIN 19"/>
    <property type="match status" value="1"/>
</dbReference>
<protein>
    <recommendedName>
        <fullName evidence="10">Transmembrane protein 19</fullName>
    </recommendedName>
</protein>
<evidence type="ECO:0000256" key="2">
    <source>
        <dbReference type="ARBA" id="ARBA00009012"/>
    </source>
</evidence>
<comment type="subcellular location">
    <subcellularLocation>
        <location evidence="1">Membrane</location>
        <topology evidence="1">Multi-pass membrane protein</topology>
    </subcellularLocation>
</comment>
<dbReference type="GO" id="GO:0016020">
    <property type="term" value="C:membrane"/>
    <property type="evidence" value="ECO:0007669"/>
    <property type="project" value="UniProtKB-SubCell"/>
</dbReference>
<organism evidence="8 9">
    <name type="scientific">Bathycoccus prasinos</name>
    <dbReference type="NCBI Taxonomy" id="41875"/>
    <lineage>
        <taxon>Eukaryota</taxon>
        <taxon>Viridiplantae</taxon>
        <taxon>Chlorophyta</taxon>
        <taxon>Mamiellophyceae</taxon>
        <taxon>Mamiellales</taxon>
        <taxon>Bathycoccaceae</taxon>
        <taxon>Bathycoccus</taxon>
    </lineage>
</organism>
<keyword evidence="4 7" id="KW-1133">Transmembrane helix</keyword>
<sequence length="408" mass="43254">MAKSSSQNHHRLKREERNTLRRKDDEKMMISEGRRQRRAKLQTTRANGEDETIFLDGPSAPEKKLVLATNSVRLKSVLKLLCVLLVCGWSMRYAHDPSTSSLTLLKRASGSVTLGFLLASIGYKKKSLDLSGAVSASLVGVLTIFSGVRYGLTLAFFFFSGSAVTKVQSEVKKQVDEHFKEGGGLRDFVQVMANGLVPMMLAAASLYSLGGLSFIANTTGAGAFAEAIISSGGSNSSMSNATTKVASTLAVAFLSYFSCCGGDTFASELGVLSKSKPRLITTFCRKEVEPGTNGGVSLLGVVASIFGGLVAASGWALGAYITSGVRTEILYALIIGAFGGFFGSFVDSVLGATVQYSGYCRERKKVVSKPGPTVTKISGLEILSNSGVNVLSASFIAVAFGALYYYRI</sequence>
<dbReference type="KEGG" id="bpg:Bathy12g03280"/>
<evidence type="ECO:0000313" key="8">
    <source>
        <dbReference type="EMBL" id="CCO18924.1"/>
    </source>
</evidence>
<keyword evidence="3 7" id="KW-0812">Transmembrane</keyword>
<dbReference type="AlphaFoldDB" id="K8ELU1"/>
<dbReference type="GeneID" id="19012561"/>